<evidence type="ECO:0000256" key="2">
    <source>
        <dbReference type="ARBA" id="ARBA00022801"/>
    </source>
</evidence>
<keyword evidence="2 4" id="KW-0378">Hydrolase</keyword>
<evidence type="ECO:0000256" key="4">
    <source>
        <dbReference type="RuleBase" id="RU362110"/>
    </source>
</evidence>
<accession>A0A1M5G486</accession>
<dbReference type="Gene3D" id="2.60.120.560">
    <property type="entry name" value="Exo-inulinase, domain 1"/>
    <property type="match status" value="1"/>
</dbReference>
<dbReference type="STRING" id="1122206.SAMN02745753_03019"/>
<evidence type="ECO:0000259" key="6">
    <source>
        <dbReference type="Pfam" id="PF08244"/>
    </source>
</evidence>
<proteinExistence type="inferred from homology"/>
<protein>
    <submittedName>
        <fullName evidence="7">Fructan beta-fructosidase</fullName>
    </submittedName>
</protein>
<dbReference type="PANTHER" id="PTHR42800:SF1">
    <property type="entry name" value="EXOINULINASE INUD (AFU_ORTHOLOGUE AFUA_5G00480)"/>
    <property type="match status" value="1"/>
</dbReference>
<evidence type="ECO:0000256" key="3">
    <source>
        <dbReference type="ARBA" id="ARBA00023295"/>
    </source>
</evidence>
<dbReference type="InterPro" id="IPR001362">
    <property type="entry name" value="Glyco_hydro_32"/>
</dbReference>
<reference evidence="8" key="1">
    <citation type="submission" date="2016-11" db="EMBL/GenBank/DDBJ databases">
        <authorList>
            <person name="Varghese N."/>
            <person name="Submissions S."/>
        </authorList>
    </citation>
    <scope>NUCLEOTIDE SEQUENCE [LARGE SCALE GENOMIC DNA]</scope>
    <source>
        <strain evidence="8">DSM 16579</strain>
    </source>
</reference>
<evidence type="ECO:0000259" key="5">
    <source>
        <dbReference type="Pfam" id="PF00251"/>
    </source>
</evidence>
<keyword evidence="8" id="KW-1185">Reference proteome</keyword>
<dbReference type="PROSITE" id="PS00609">
    <property type="entry name" value="GLYCOSYL_HYDROL_F32"/>
    <property type="match status" value="1"/>
</dbReference>
<dbReference type="InterPro" id="IPR013148">
    <property type="entry name" value="Glyco_hydro_32_N"/>
</dbReference>
<dbReference type="OrthoDB" id="9801455at2"/>
<dbReference type="GO" id="GO:0005987">
    <property type="term" value="P:sucrose catabolic process"/>
    <property type="evidence" value="ECO:0007669"/>
    <property type="project" value="TreeGrafter"/>
</dbReference>
<dbReference type="Pfam" id="PF08244">
    <property type="entry name" value="Glyco_hydro_32C"/>
    <property type="match status" value="1"/>
</dbReference>
<dbReference type="InterPro" id="IPR023296">
    <property type="entry name" value="Glyco_hydro_beta-prop_sf"/>
</dbReference>
<dbReference type="GO" id="GO:0005737">
    <property type="term" value="C:cytoplasm"/>
    <property type="evidence" value="ECO:0007669"/>
    <property type="project" value="TreeGrafter"/>
</dbReference>
<keyword evidence="3 4" id="KW-0326">Glycosidase</keyword>
<dbReference type="GO" id="GO:0004575">
    <property type="term" value="F:sucrose alpha-glucosidase activity"/>
    <property type="evidence" value="ECO:0007669"/>
    <property type="project" value="TreeGrafter"/>
</dbReference>
<dbReference type="SMART" id="SM00640">
    <property type="entry name" value="Glyco_32"/>
    <property type="match status" value="1"/>
</dbReference>
<feature type="domain" description="Glycosyl hydrolase family 32 N-terminal" evidence="5">
    <location>
        <begin position="13"/>
        <end position="318"/>
    </location>
</feature>
<gene>
    <name evidence="7" type="ORF">SAMN02745753_03019</name>
</gene>
<dbReference type="EMBL" id="FQVF01000014">
    <property type="protein sequence ID" value="SHF98529.1"/>
    <property type="molecule type" value="Genomic_DNA"/>
</dbReference>
<dbReference type="Proteomes" id="UP000184517">
    <property type="component" value="Unassembled WGS sequence"/>
</dbReference>
<dbReference type="InterPro" id="IPR013189">
    <property type="entry name" value="Glyco_hydro_32_C"/>
</dbReference>
<comment type="similarity">
    <text evidence="1 4">Belongs to the glycosyl hydrolase 32 family.</text>
</comment>
<evidence type="ECO:0000256" key="1">
    <source>
        <dbReference type="ARBA" id="ARBA00009902"/>
    </source>
</evidence>
<name>A0A1M5G486_9GAMM</name>
<dbReference type="AlphaFoldDB" id="A0A1M5G486"/>
<dbReference type="Pfam" id="PF00251">
    <property type="entry name" value="Glyco_hydro_32N"/>
    <property type="match status" value="1"/>
</dbReference>
<dbReference type="PANTHER" id="PTHR42800">
    <property type="entry name" value="EXOINULINASE INUD (AFU_ORTHOLOGUE AFUA_5G00480)"/>
    <property type="match status" value="1"/>
</dbReference>
<sequence length="470" mass="53903">MSSKNDLYRPAIHFSPAFGWLNDPNGLVYSEGQWHMFYQYYPMDTVWGPMHWGHAVSQNLVTWQHYPIALAPDELGNMFSGSAIVDKANTSGLFEKESEANLVAYYTASLPSSDTSLADYQTQCLAYSVDQGLNWIKYEQNPILNNPKIECFRDPKVFWFEQAKHWVMVITHGQSIGIYYSKNMVDWELSSDFGAEEGHHSNGPWECPDLFPLTAQNGVTKWIMVVGIGDGCYAPGSGTQYFIGDFDGKKFTNDGPADKVLWMDYGRDYYATQSWFNAPDNKRIAISWMSNWRYARQTETKTFRGIMTLPREFSLILNESGHYILRQSFYESVSYFLNETMPNDNVGVFRVKGKVMLEIGEEIEINLFEEDCPQFIFKRLDAKTISIINNRLYLGSDKVMEDEFPHNYTSNITNEKFENDLEIIVDKGAVELLFADGTFSMTQLYFPDKIENKIQITGSGQFLSIAEDSK</sequence>
<organism evidence="7 8">
    <name type="scientific">Marinomonas polaris DSM 16579</name>
    <dbReference type="NCBI Taxonomy" id="1122206"/>
    <lineage>
        <taxon>Bacteria</taxon>
        <taxon>Pseudomonadati</taxon>
        <taxon>Pseudomonadota</taxon>
        <taxon>Gammaproteobacteria</taxon>
        <taxon>Oceanospirillales</taxon>
        <taxon>Oceanospirillaceae</taxon>
        <taxon>Marinomonas</taxon>
    </lineage>
</organism>
<evidence type="ECO:0000313" key="8">
    <source>
        <dbReference type="Proteomes" id="UP000184517"/>
    </source>
</evidence>
<dbReference type="InterPro" id="IPR018053">
    <property type="entry name" value="Glyco_hydro_32_AS"/>
</dbReference>
<evidence type="ECO:0000313" key="7">
    <source>
        <dbReference type="EMBL" id="SHF98529.1"/>
    </source>
</evidence>
<feature type="domain" description="Glycosyl hydrolase family 32 C-terminal" evidence="6">
    <location>
        <begin position="386"/>
        <end position="457"/>
    </location>
</feature>
<dbReference type="SUPFAM" id="SSF75005">
    <property type="entry name" value="Arabinanase/levansucrase/invertase"/>
    <property type="match status" value="1"/>
</dbReference>
<dbReference type="RefSeq" id="WP_072840518.1">
    <property type="nucleotide sequence ID" value="NZ_FQVF01000014.1"/>
</dbReference>
<dbReference type="Gene3D" id="2.115.10.20">
    <property type="entry name" value="Glycosyl hydrolase domain, family 43"/>
    <property type="match status" value="1"/>
</dbReference>
<dbReference type="CDD" id="cd18622">
    <property type="entry name" value="GH32_Inu-like"/>
    <property type="match status" value="1"/>
</dbReference>